<gene>
    <name evidence="7" type="ORF">MAN_03011</name>
</gene>
<proteinExistence type="predicted"/>
<dbReference type="InterPro" id="IPR009081">
    <property type="entry name" value="PP-bd_ACP"/>
</dbReference>
<dbReference type="GO" id="GO:0016491">
    <property type="term" value="F:oxidoreductase activity"/>
    <property type="evidence" value="ECO:0007669"/>
    <property type="project" value="UniProtKB-KW"/>
</dbReference>
<protein>
    <submittedName>
        <fullName evidence="7">Beta-ketoacyl synthase</fullName>
    </submittedName>
</protein>
<dbReference type="Pfam" id="PF08240">
    <property type="entry name" value="ADH_N"/>
    <property type="match status" value="1"/>
</dbReference>
<dbReference type="GO" id="GO:0044550">
    <property type="term" value="P:secondary metabolite biosynthetic process"/>
    <property type="evidence" value="ECO:0007669"/>
    <property type="project" value="UniProtKB-ARBA"/>
</dbReference>
<dbReference type="InterPro" id="IPR020843">
    <property type="entry name" value="ER"/>
</dbReference>
<dbReference type="AlphaFoldDB" id="A0A0B4F1W5"/>
<sequence>MRCARTELGLDCWTAEIEDLDDTALDSVFALSRKFYQRAPMDQGVDAEYAVRRDGVVYVPRFHWESTEKELQQLSGDDGSKQLVIGQLGSVDTLHWVAHTEHLDLAPDEVEVDIRFVGLNFKDLLTTMSIVHGQKDSLGLECSGVVTRKGSAVDTVNVGDRVCAMGSGLMRTRKCFPSKVIMQIPDDMTLEQAATLPVVYATVVHAIVNIGRLGKGQSILIHSAAGGVGQAAIYMSRAIGAEVYVTAGTEEKVQFLMEKLQIPRKHIFDSRSDRFLDGVMGITDGRGVDLVLNSLAGDLLQASWCCVAKHGKMLEIGKRDILEHGRLAMDMFQGNRTYCGIDLSAMDEEQLTELMNQCFDLRYKQHLKPIEPIQTFGPDQVSEALKLMKKGHHMGKLVIAIPENGSKIPAKISDKSKLFSDKPTYLLVGGLGGLGREVARWMTEKGAKSLCFLSPSAGSNQHAAFIKELESQGCRITAIAGDVSEMQDVERAISASPSPIGGVMQLSMVLRDCSLIETTYQDWRAVQNPKVKGTWNLDRALINTKLEFFILFSSISGLVGQPGQGSYASANTFLDSYCHYRQGLGLPCSVIDLGGVDGIGALAVKSNKISQFNSLGLFLLQEDHVIEAIEIALHTSAPTTPTVLPSPVGGFTWKPQIAIGLASARASSTPKNLQLFKADVRFGEYVNLAVDEDQREVKKEAMLREALDQVEADPSVLDAPGTLDRLSLAVGSILFEYLSPSEDEMDIHAPLESIGVDSLVSIEIRNWWRRTIGLEITASEIVKAGSIRGLGKLLVIGLKKKYTKGSDLPSDAANKASS</sequence>
<dbReference type="InterPro" id="IPR057326">
    <property type="entry name" value="KR_dom"/>
</dbReference>
<keyword evidence="4" id="KW-0560">Oxidoreductase</keyword>
<dbReference type="GO" id="GO:1901336">
    <property type="term" value="P:lactone biosynthetic process"/>
    <property type="evidence" value="ECO:0007669"/>
    <property type="project" value="UniProtKB-ARBA"/>
</dbReference>
<dbReference type="PROSITE" id="PS50075">
    <property type="entry name" value="CARRIER"/>
    <property type="match status" value="1"/>
</dbReference>
<dbReference type="InterPro" id="IPR036291">
    <property type="entry name" value="NAD(P)-bd_dom_sf"/>
</dbReference>
<dbReference type="CDD" id="cd05195">
    <property type="entry name" value="enoyl_red"/>
    <property type="match status" value="1"/>
</dbReference>
<keyword evidence="5" id="KW-0511">Multifunctional enzyme</keyword>
<dbReference type="InterPro" id="IPR013968">
    <property type="entry name" value="PKS_KR"/>
</dbReference>
<evidence type="ECO:0000259" key="6">
    <source>
        <dbReference type="PROSITE" id="PS50075"/>
    </source>
</evidence>
<evidence type="ECO:0000313" key="7">
    <source>
        <dbReference type="EMBL" id="KID68155.1"/>
    </source>
</evidence>
<dbReference type="Gene3D" id="3.40.50.720">
    <property type="entry name" value="NAD(P)-binding Rossmann-like Domain"/>
    <property type="match status" value="2"/>
</dbReference>
<dbReference type="Proteomes" id="UP000031186">
    <property type="component" value="Unassembled WGS sequence"/>
</dbReference>
<dbReference type="GO" id="GO:0031177">
    <property type="term" value="F:phosphopantetheine binding"/>
    <property type="evidence" value="ECO:0007669"/>
    <property type="project" value="InterPro"/>
</dbReference>
<evidence type="ECO:0000313" key="8">
    <source>
        <dbReference type="Proteomes" id="UP000031186"/>
    </source>
</evidence>
<feature type="domain" description="Carrier" evidence="6">
    <location>
        <begin position="720"/>
        <end position="798"/>
    </location>
</feature>
<keyword evidence="3" id="KW-0808">Transferase</keyword>
<keyword evidence="1" id="KW-0596">Phosphopantetheine</keyword>
<dbReference type="SMART" id="SM00823">
    <property type="entry name" value="PKS_PP"/>
    <property type="match status" value="1"/>
</dbReference>
<comment type="caution">
    <text evidence="7">The sequence shown here is derived from an EMBL/GenBank/DDBJ whole genome shotgun (WGS) entry which is preliminary data.</text>
</comment>
<dbReference type="FunFam" id="3.40.50.720:FF:000209">
    <property type="entry name" value="Polyketide synthase Pks12"/>
    <property type="match status" value="1"/>
</dbReference>
<dbReference type="InterPro" id="IPR011032">
    <property type="entry name" value="GroES-like_sf"/>
</dbReference>
<dbReference type="EMBL" id="AZNF01000003">
    <property type="protein sequence ID" value="KID68155.1"/>
    <property type="molecule type" value="Genomic_DNA"/>
</dbReference>
<dbReference type="HOGENOM" id="CLU_000022_38_3_1"/>
<dbReference type="Gene3D" id="3.90.180.10">
    <property type="entry name" value="Medium-chain alcohol dehydrogenases, catalytic domain"/>
    <property type="match status" value="1"/>
</dbReference>
<accession>A0A0B4F1W5</accession>
<evidence type="ECO:0000256" key="1">
    <source>
        <dbReference type="ARBA" id="ARBA00022450"/>
    </source>
</evidence>
<feature type="non-terminal residue" evidence="7">
    <location>
        <position position="1"/>
    </location>
</feature>
<dbReference type="InterPro" id="IPR050091">
    <property type="entry name" value="PKS_NRPS_Biosynth_Enz"/>
</dbReference>
<dbReference type="InterPro" id="IPR020806">
    <property type="entry name" value="PKS_PP-bd"/>
</dbReference>
<dbReference type="GO" id="GO:0004312">
    <property type="term" value="F:fatty acid synthase activity"/>
    <property type="evidence" value="ECO:0007669"/>
    <property type="project" value="TreeGrafter"/>
</dbReference>
<dbReference type="SUPFAM" id="SSF47336">
    <property type="entry name" value="ACP-like"/>
    <property type="match status" value="1"/>
</dbReference>
<dbReference type="SMART" id="SM00829">
    <property type="entry name" value="PKS_ER"/>
    <property type="match status" value="1"/>
</dbReference>
<dbReference type="InterPro" id="IPR036736">
    <property type="entry name" value="ACP-like_sf"/>
</dbReference>
<evidence type="ECO:0000256" key="3">
    <source>
        <dbReference type="ARBA" id="ARBA00022679"/>
    </source>
</evidence>
<dbReference type="Pfam" id="PF08659">
    <property type="entry name" value="KR"/>
    <property type="match status" value="1"/>
</dbReference>
<evidence type="ECO:0000256" key="2">
    <source>
        <dbReference type="ARBA" id="ARBA00022553"/>
    </source>
</evidence>
<name>A0A0B4F1W5_METAF</name>
<dbReference type="Pfam" id="PF00550">
    <property type="entry name" value="PP-binding"/>
    <property type="match status" value="1"/>
</dbReference>
<evidence type="ECO:0000256" key="4">
    <source>
        <dbReference type="ARBA" id="ARBA00023002"/>
    </source>
</evidence>
<dbReference type="GO" id="GO:0006633">
    <property type="term" value="P:fatty acid biosynthetic process"/>
    <property type="evidence" value="ECO:0007669"/>
    <property type="project" value="TreeGrafter"/>
</dbReference>
<keyword evidence="2" id="KW-0597">Phosphoprotein</keyword>
<dbReference type="InterPro" id="IPR013154">
    <property type="entry name" value="ADH-like_N"/>
</dbReference>
<dbReference type="SMART" id="SM00822">
    <property type="entry name" value="PKS_KR"/>
    <property type="match status" value="1"/>
</dbReference>
<dbReference type="Gene3D" id="1.10.1200.10">
    <property type="entry name" value="ACP-like"/>
    <property type="match status" value="1"/>
</dbReference>
<reference evidence="7 8" key="1">
    <citation type="journal article" date="2014" name="Proc. Natl. Acad. Sci. U.S.A.">
        <title>Trajectory and genomic determinants of fungal-pathogen speciation and host adaptation.</title>
        <authorList>
            <person name="Hu X."/>
            <person name="Xiao G."/>
            <person name="Zheng P."/>
            <person name="Shang Y."/>
            <person name="Su Y."/>
            <person name="Zhang X."/>
            <person name="Liu X."/>
            <person name="Zhan S."/>
            <person name="St Leger R.J."/>
            <person name="Wang C."/>
        </authorList>
    </citation>
    <scope>NUCLEOTIDE SEQUENCE [LARGE SCALE GENOMIC DNA]</scope>
    <source>
        <strain evidence="7 8">ARSEF 549</strain>
    </source>
</reference>
<dbReference type="PANTHER" id="PTHR43775">
    <property type="entry name" value="FATTY ACID SYNTHASE"/>
    <property type="match status" value="1"/>
</dbReference>
<keyword evidence="8" id="KW-1185">Reference proteome</keyword>
<dbReference type="SUPFAM" id="SSF50129">
    <property type="entry name" value="GroES-like"/>
    <property type="match status" value="1"/>
</dbReference>
<dbReference type="Pfam" id="PF13602">
    <property type="entry name" value="ADH_zinc_N_2"/>
    <property type="match status" value="1"/>
</dbReference>
<evidence type="ECO:0000256" key="5">
    <source>
        <dbReference type="ARBA" id="ARBA00023268"/>
    </source>
</evidence>
<dbReference type="VEuPathDB" id="FungiDB:MAN_03011"/>
<organism evidence="7 8">
    <name type="scientific">Metarhizium anisopliae (strain ARSEF 549)</name>
    <dbReference type="NCBI Taxonomy" id="3151832"/>
    <lineage>
        <taxon>Eukaryota</taxon>
        <taxon>Fungi</taxon>
        <taxon>Dikarya</taxon>
        <taxon>Ascomycota</taxon>
        <taxon>Pezizomycotina</taxon>
        <taxon>Sordariomycetes</taxon>
        <taxon>Hypocreomycetidae</taxon>
        <taxon>Hypocreales</taxon>
        <taxon>Clavicipitaceae</taxon>
        <taxon>Metarhizium</taxon>
    </lineage>
</organism>
<dbReference type="OrthoDB" id="5153882at2759"/>
<dbReference type="PANTHER" id="PTHR43775:SF37">
    <property type="entry name" value="SI:DKEY-61P9.11"/>
    <property type="match status" value="1"/>
</dbReference>
<dbReference type="SUPFAM" id="SSF51735">
    <property type="entry name" value="NAD(P)-binding Rossmann-fold domains"/>
    <property type="match status" value="2"/>
</dbReference>